<dbReference type="GO" id="GO:0005886">
    <property type="term" value="C:plasma membrane"/>
    <property type="evidence" value="ECO:0007669"/>
    <property type="project" value="UniProtKB-SubCell"/>
</dbReference>
<evidence type="ECO:0000256" key="6">
    <source>
        <dbReference type="ARBA" id="ARBA00022840"/>
    </source>
</evidence>
<dbReference type="PANTHER" id="PTHR43297">
    <property type="entry name" value="OLIGOPEPTIDE TRANSPORT ATP-BINDING PROTEIN APPD"/>
    <property type="match status" value="1"/>
</dbReference>
<evidence type="ECO:0000313" key="10">
    <source>
        <dbReference type="Proteomes" id="UP000076848"/>
    </source>
</evidence>
<evidence type="ECO:0000256" key="3">
    <source>
        <dbReference type="ARBA" id="ARBA00022448"/>
    </source>
</evidence>
<dbReference type="AlphaFoldDB" id="A0A157SL91"/>
<sequence>MTASTQAPILSVRDLRTCFDGDERSVIAVDGLSFDLRPGETLGLVGESGCGKSVTSLSIMRLLRQPGRIAGGHIEFEGQDLAKLPESAMRKLRGNRLSMIFQEPMTSLNPVFTVGKQIAESIMLHQRKPRRQAYAQAESLLELVQISDPARRLHEYPFQLSGGMRQRVMIAMALACEPRVLIADEPTTALDVTIQAQILHLLRDIQQRLGTAIVLITHDLGVVAQMCQRVIVMYAGRKVEEGSVDDVLDAPRHPYTQALIRALPAFADADGHVTRLAELPGIVPVITPQSRGCAFAARCPEVRPRCTQDRPPAVAAGATHQSWCWARADASPALAHA</sequence>
<gene>
    <name evidence="9" type="primary">gsiA_14</name>
    <name evidence="9" type="ORF">SAMEA3906486_03319</name>
</gene>
<dbReference type="Proteomes" id="UP000076848">
    <property type="component" value="Unassembled WGS sequence"/>
</dbReference>
<dbReference type="Pfam" id="PF08352">
    <property type="entry name" value="oligo_HPY"/>
    <property type="match status" value="1"/>
</dbReference>
<feature type="domain" description="ABC transporter" evidence="8">
    <location>
        <begin position="10"/>
        <end position="260"/>
    </location>
</feature>
<evidence type="ECO:0000256" key="2">
    <source>
        <dbReference type="ARBA" id="ARBA00005417"/>
    </source>
</evidence>
<dbReference type="SMART" id="SM00382">
    <property type="entry name" value="AAA"/>
    <property type="match status" value="1"/>
</dbReference>
<dbReference type="Pfam" id="PF00005">
    <property type="entry name" value="ABC_tran"/>
    <property type="match status" value="1"/>
</dbReference>
<keyword evidence="3" id="KW-0813">Transport</keyword>
<dbReference type="EC" id="3.6.3.-" evidence="9"/>
<keyword evidence="6 9" id="KW-0067">ATP-binding</keyword>
<keyword evidence="10" id="KW-1185">Reference proteome</keyword>
<dbReference type="InterPro" id="IPR013563">
    <property type="entry name" value="Oligopep_ABC_C"/>
</dbReference>
<evidence type="ECO:0000313" key="9">
    <source>
        <dbReference type="EMBL" id="SAI71041.1"/>
    </source>
</evidence>
<dbReference type="GO" id="GO:0005524">
    <property type="term" value="F:ATP binding"/>
    <property type="evidence" value="ECO:0007669"/>
    <property type="project" value="UniProtKB-KW"/>
</dbReference>
<dbReference type="InterPro" id="IPR003593">
    <property type="entry name" value="AAA+_ATPase"/>
</dbReference>
<accession>A0A157SL91</accession>
<dbReference type="GO" id="GO:0055085">
    <property type="term" value="P:transmembrane transport"/>
    <property type="evidence" value="ECO:0007669"/>
    <property type="project" value="UniProtKB-ARBA"/>
</dbReference>
<protein>
    <submittedName>
        <fullName evidence="9">Oligopeptide ABC transporter ATP-binding protein</fullName>
        <ecNumber evidence="9">3.6.3.-</ecNumber>
    </submittedName>
</protein>
<evidence type="ECO:0000256" key="4">
    <source>
        <dbReference type="ARBA" id="ARBA00022475"/>
    </source>
</evidence>
<comment type="subcellular location">
    <subcellularLocation>
        <location evidence="1">Cell inner membrane</location>
        <topology evidence="1">Peripheral membrane protein</topology>
    </subcellularLocation>
</comment>
<dbReference type="NCBIfam" id="TIGR01727">
    <property type="entry name" value="oligo_HPY"/>
    <property type="match status" value="1"/>
</dbReference>
<evidence type="ECO:0000256" key="1">
    <source>
        <dbReference type="ARBA" id="ARBA00004417"/>
    </source>
</evidence>
<dbReference type="CDD" id="cd03257">
    <property type="entry name" value="ABC_NikE_OppD_transporters"/>
    <property type="match status" value="1"/>
</dbReference>
<dbReference type="Gene3D" id="3.40.50.300">
    <property type="entry name" value="P-loop containing nucleotide triphosphate hydrolases"/>
    <property type="match status" value="1"/>
</dbReference>
<name>A0A157SL91_9BORD</name>
<dbReference type="SUPFAM" id="SSF52540">
    <property type="entry name" value="P-loop containing nucleoside triphosphate hydrolases"/>
    <property type="match status" value="1"/>
</dbReference>
<dbReference type="EMBL" id="FKIF01000007">
    <property type="protein sequence ID" value="SAI71041.1"/>
    <property type="molecule type" value="Genomic_DNA"/>
</dbReference>
<evidence type="ECO:0000256" key="7">
    <source>
        <dbReference type="ARBA" id="ARBA00023136"/>
    </source>
</evidence>
<dbReference type="PROSITE" id="PS50893">
    <property type="entry name" value="ABC_TRANSPORTER_2"/>
    <property type="match status" value="1"/>
</dbReference>
<dbReference type="GO" id="GO:0015833">
    <property type="term" value="P:peptide transport"/>
    <property type="evidence" value="ECO:0007669"/>
    <property type="project" value="InterPro"/>
</dbReference>
<dbReference type="STRING" id="288768.SAMEA3906486_03319"/>
<dbReference type="PROSITE" id="PS00211">
    <property type="entry name" value="ABC_TRANSPORTER_1"/>
    <property type="match status" value="1"/>
</dbReference>
<dbReference type="GO" id="GO:0016887">
    <property type="term" value="F:ATP hydrolysis activity"/>
    <property type="evidence" value="ECO:0007669"/>
    <property type="project" value="InterPro"/>
</dbReference>
<keyword evidence="5" id="KW-0547">Nucleotide-binding</keyword>
<dbReference type="InterPro" id="IPR050388">
    <property type="entry name" value="ABC_Ni/Peptide_Import"/>
</dbReference>
<dbReference type="InterPro" id="IPR027417">
    <property type="entry name" value="P-loop_NTPase"/>
</dbReference>
<keyword evidence="4" id="KW-1003">Cell membrane</keyword>
<organism evidence="9 10">
    <name type="scientific">Bordetella ansorpii</name>
    <dbReference type="NCBI Taxonomy" id="288768"/>
    <lineage>
        <taxon>Bacteria</taxon>
        <taxon>Pseudomonadati</taxon>
        <taxon>Pseudomonadota</taxon>
        <taxon>Betaproteobacteria</taxon>
        <taxon>Burkholderiales</taxon>
        <taxon>Alcaligenaceae</taxon>
        <taxon>Bordetella</taxon>
    </lineage>
</organism>
<reference evidence="9 10" key="1">
    <citation type="submission" date="2016-04" db="EMBL/GenBank/DDBJ databases">
        <authorList>
            <consortium name="Pathogen Informatics"/>
        </authorList>
    </citation>
    <scope>NUCLEOTIDE SEQUENCE [LARGE SCALE GENOMIC DNA]</scope>
    <source>
        <strain evidence="9 10">H050680373</strain>
    </source>
</reference>
<dbReference type="InterPro" id="IPR017871">
    <property type="entry name" value="ABC_transporter-like_CS"/>
</dbReference>
<keyword evidence="7" id="KW-0472">Membrane</keyword>
<dbReference type="OrthoDB" id="9802772at2"/>
<dbReference type="InterPro" id="IPR003439">
    <property type="entry name" value="ABC_transporter-like_ATP-bd"/>
</dbReference>
<dbReference type="RefSeq" id="WP_066129272.1">
    <property type="nucleotide sequence ID" value="NZ_FKIF01000007.1"/>
</dbReference>
<keyword evidence="9" id="KW-0378">Hydrolase</keyword>
<comment type="similarity">
    <text evidence="2">Belongs to the ABC transporter superfamily.</text>
</comment>
<dbReference type="PANTHER" id="PTHR43297:SF2">
    <property type="entry name" value="DIPEPTIDE TRANSPORT ATP-BINDING PROTEIN DPPD"/>
    <property type="match status" value="1"/>
</dbReference>
<proteinExistence type="inferred from homology"/>
<dbReference type="FunFam" id="3.40.50.300:FF:000016">
    <property type="entry name" value="Oligopeptide ABC transporter ATP-binding component"/>
    <property type="match status" value="1"/>
</dbReference>
<evidence type="ECO:0000256" key="5">
    <source>
        <dbReference type="ARBA" id="ARBA00022741"/>
    </source>
</evidence>
<evidence type="ECO:0000259" key="8">
    <source>
        <dbReference type="PROSITE" id="PS50893"/>
    </source>
</evidence>